<dbReference type="CDD" id="cd16021">
    <property type="entry name" value="ALP_like"/>
    <property type="match status" value="2"/>
</dbReference>
<sequence length="1399" mass="161546">MFGVLATYRSALMCTPSSAIGVQPRAARDSALMEPPTPTEAQLSEMDELLFHPFDNVCKFVMPNAYASDIVSWRVSERLRQWKCPYDDYDFATMDSEGYMYVHPHFTQYPNITNDVKCKVVFLEGGIRSGNKSYDKFEEVATVEAPENKRFLANGDVFYIRCHQKDKQVFEKAYAGIRDFTKEKYKVYIVEDTKSYDNFGRPLKAPEIPPKPDRYSIDILAFDSTSRTMFMRHMPRTVDLMKKLGYELFYGYTKVGDNSAVNLVPILAGDVPEALNETKHDASGDINYDWILPTNRKLDPTLLPFLWKMMKEKFGCRTMFNDDIAVKERGILHYPPQEFQAGFTSAPTDHYYRNYYLAVYKNWIYTGCKDGGQMQREFINIWRRFANVYKNICHFGFTFITSLTHEAGLTIETLDEFMKSSLENLYITGALENTVSVIMGDHGNRIGLVQFSYIGRIEERMPLMAIRLPTDFKNRYPTEYSNFLANKWKLTSNFDVHQMLKDISLMRLGEEKKSQQRDKGRGISLFDVIPRNRTCYDAYIAENFCTCLVDQHASSMPKEKEPQKKKDVTEKKYKTAITTWITENNLDSCLDDSNVKIHGNVEILGLNPLVRHGTRHKENVTAVEMTRKKEPMMDFLYHEFNTRLSLPNGNSIRLLFRIEEEVAKSEFRVVFEPAVCSVPCDTTSVTLNLIFNAFQGSEMIFISVSVLLVVVGTYLSELTDTSSSAIGVQPREVRHSASAEPPAPTGAYRGDRDGLLFHPFDNACKFAMPNAYASDVVKWQVGERLRQRKCPYDDYDFATMDSDGYMYVHPHFARYPEVTHNVTCKVVFLEGGIRSGRTSFDTFEEVTTVEAPANKRFLANGDVFYIRCHQNETQIFQKPYAGIRDFTKEKYKVYIVEDTESFDKFGRRRKTAETPAKPDRYSIDILAFDSTSRTMFMRHMPRTVEIMNKLGYEMFYGYTKIGDNSAVNLGPILAGDIPEALNESKFDVSGDISQDWILPTTKGLDPTLLPFLWKTMKEKFGCRTMFNDDIAVSDRGVFHYPPEEFQPGFTSPPTDHYYRAYYLAVYKNWIYTGCKDGGQIQREFIDIWRRFANVYKDVCHFGFTFITSLTHEAGFPIETLDEFMRSSLENLYVTGALDNTVSVIMGDHGNRVGLVQFSHTGRIEERMPLMAIRLPTDFKDRYPTEYSNFLTNKWKLTSNYDIHQMLKDISLMRLGNEKKSQQRDIGRGISLFDEISKFRACYDAYIAENFCTCLIDHHNQFMPQEKCPERKKATAVEKYEAAIISWIRENHLNTCLHDDNIIIADDAKILGISPIVRYGVRSKKNLTAVDFVRRRGALLEFLYHEFTATLHLRNGRNIRLLFRIEQEVVKNEFRVILLCRQSTVHEVCPDFFSFAKSNQ</sequence>
<name>A0A0D6M6T5_9BILA</name>
<gene>
    <name evidence="1" type="ORF">ANCCEY_02781</name>
</gene>
<dbReference type="InterPro" id="IPR004245">
    <property type="entry name" value="DUF229"/>
</dbReference>
<proteinExistence type="predicted"/>
<dbReference type="PANTHER" id="PTHR10974:SF6">
    <property type="entry name" value="PROTEIN CBG19234"/>
    <property type="match status" value="1"/>
</dbReference>
<dbReference type="Pfam" id="PF02995">
    <property type="entry name" value="DUF229"/>
    <property type="match status" value="2"/>
</dbReference>
<evidence type="ECO:0000313" key="1">
    <source>
        <dbReference type="EMBL" id="EPB78141.1"/>
    </source>
</evidence>
<dbReference type="Proteomes" id="UP000054495">
    <property type="component" value="Unassembled WGS sequence"/>
</dbReference>
<protein>
    <submittedName>
        <fullName evidence="1">Uncharacterized protein</fullName>
    </submittedName>
</protein>
<reference evidence="1 2" key="1">
    <citation type="submission" date="2013-05" db="EMBL/GenBank/DDBJ databases">
        <title>Draft genome of the parasitic nematode Anyclostoma ceylanicum.</title>
        <authorList>
            <person name="Mitreva M."/>
        </authorList>
    </citation>
    <scope>NUCLEOTIDE SEQUENCE [LARGE SCALE GENOMIC DNA]</scope>
</reference>
<keyword evidence="2" id="KW-1185">Reference proteome</keyword>
<organism evidence="1 2">
    <name type="scientific">Ancylostoma ceylanicum</name>
    <dbReference type="NCBI Taxonomy" id="53326"/>
    <lineage>
        <taxon>Eukaryota</taxon>
        <taxon>Metazoa</taxon>
        <taxon>Ecdysozoa</taxon>
        <taxon>Nematoda</taxon>
        <taxon>Chromadorea</taxon>
        <taxon>Rhabditida</taxon>
        <taxon>Rhabditina</taxon>
        <taxon>Rhabditomorpha</taxon>
        <taxon>Strongyloidea</taxon>
        <taxon>Ancylostomatidae</taxon>
        <taxon>Ancylostomatinae</taxon>
        <taxon>Ancylostoma</taxon>
    </lineage>
</organism>
<dbReference type="EMBL" id="KE124819">
    <property type="protein sequence ID" value="EPB78141.1"/>
    <property type="molecule type" value="Genomic_DNA"/>
</dbReference>
<dbReference type="GO" id="GO:0005615">
    <property type="term" value="C:extracellular space"/>
    <property type="evidence" value="ECO:0007669"/>
    <property type="project" value="TreeGrafter"/>
</dbReference>
<evidence type="ECO:0000313" key="2">
    <source>
        <dbReference type="Proteomes" id="UP000054495"/>
    </source>
</evidence>
<accession>A0A0D6M6T5</accession>
<dbReference type="PANTHER" id="PTHR10974">
    <property type="entry name" value="FI08016P-RELATED"/>
    <property type="match status" value="1"/>
</dbReference>